<evidence type="ECO:0000256" key="10">
    <source>
        <dbReference type="ARBA" id="ARBA00023098"/>
    </source>
</evidence>
<evidence type="ECO:0000313" key="16">
    <source>
        <dbReference type="EMBL" id="MBF4766437.1"/>
    </source>
</evidence>
<proteinExistence type="inferred from homology"/>
<dbReference type="PANTHER" id="PTHR42735">
    <property type="match status" value="1"/>
</dbReference>
<reference evidence="16" key="1">
    <citation type="submission" date="2020-11" db="EMBL/GenBank/DDBJ databases">
        <title>Nocardioides cynanchi sp. nov., isolated from soil of rhizosphere of Cynanchum wilfordii.</title>
        <authorList>
            <person name="Lee J.-S."/>
            <person name="Suh M.K."/>
            <person name="Kim J.-S."/>
        </authorList>
    </citation>
    <scope>NUCLEOTIDE SEQUENCE</scope>
    <source>
        <strain evidence="16">KCTC 19276</strain>
    </source>
</reference>
<dbReference type="Gene3D" id="3.40.640.10">
    <property type="entry name" value="Type I PLP-dependent aspartate aminotransferase-like (Major domain)"/>
    <property type="match status" value="1"/>
</dbReference>
<evidence type="ECO:0000256" key="8">
    <source>
        <dbReference type="ARBA" id="ARBA00022919"/>
    </source>
</evidence>
<dbReference type="GO" id="GO:0008117">
    <property type="term" value="F:sphinganine-1-phosphate aldolase activity"/>
    <property type="evidence" value="ECO:0007669"/>
    <property type="project" value="TreeGrafter"/>
</dbReference>
<evidence type="ECO:0000256" key="5">
    <source>
        <dbReference type="ARBA" id="ARBA00022692"/>
    </source>
</evidence>
<dbReference type="Proteomes" id="UP000660668">
    <property type="component" value="Unassembled WGS sequence"/>
</dbReference>
<comment type="subcellular location">
    <subcellularLocation>
        <location evidence="2">Endoplasmic reticulum membrane</location>
        <topology evidence="2">Single-pass membrane protein</topology>
    </subcellularLocation>
</comment>
<sequence>MNDFPYAERFSVNRTLPESGRPRSDVLAEMRSMAQEEDAFWETGKVSGTMYCGDHEHYDFLADAFGMFAHVNALQRDMCPSQTKFEGEVIAMALDLMHADAVTDTEPAGLLTTGGTGSILHALVAYREHARETRGVTRPNFVKPETGHAAFDKGCHLFGIELRVAPVDPKTTLADVDAMAALIDDQTIAIMGSAGNYAYGTIDPIAELAALAAERGVGMHVDGCLGGFILPFAEDAGLDIPLFDFRVPGVTSISADTHKYGYAFKGSSTLLFRDKALRQAQYFHLLDWSGGKYMSPGMEGSRSGGLIASTWASMVSLGREGYREHAREIFATAAAMMDVVRSHPELRIMGDGTSGAPTFCFSFTSDEFEIYHLVDFLGPKGWRFNGQQYPNAIHMAVTRPQTRAGVVEQFTADLAEAIAYAKQKESSGEQAYAGAIYGGVAGGLDQATADFIVAVMDDMLDKQQSLPPA</sequence>
<keyword evidence="11" id="KW-0472">Membrane</keyword>
<accession>A0A930YGV6</accession>
<keyword evidence="9" id="KW-1133">Transmembrane helix</keyword>
<dbReference type="AlphaFoldDB" id="A0A930YGV6"/>
<comment type="caution">
    <text evidence="16">The sequence shown here is derived from an EMBL/GenBank/DDBJ whole genome shotgun (WGS) entry which is preliminary data.</text>
</comment>
<keyword evidence="17" id="KW-1185">Reference proteome</keyword>
<evidence type="ECO:0000256" key="13">
    <source>
        <dbReference type="ARBA" id="ARBA00038302"/>
    </source>
</evidence>
<evidence type="ECO:0000256" key="7">
    <source>
        <dbReference type="ARBA" id="ARBA00022898"/>
    </source>
</evidence>
<keyword evidence="16" id="KW-0808">Transferase</keyword>
<evidence type="ECO:0000256" key="6">
    <source>
        <dbReference type="ARBA" id="ARBA00022824"/>
    </source>
</evidence>
<evidence type="ECO:0000256" key="14">
    <source>
        <dbReference type="PIRSR" id="PIRSR602129-50"/>
    </source>
</evidence>
<keyword evidence="16" id="KW-0032">Aminotransferase</keyword>
<dbReference type="InterPro" id="IPR015424">
    <property type="entry name" value="PyrdxlP-dep_Trfase"/>
</dbReference>
<comment type="cofactor">
    <cofactor evidence="1 14 15">
        <name>pyridoxal 5'-phosphate</name>
        <dbReference type="ChEBI" id="CHEBI:597326"/>
    </cofactor>
</comment>
<dbReference type="InterPro" id="IPR015422">
    <property type="entry name" value="PyrdxlP-dep_Trfase_small"/>
</dbReference>
<keyword evidence="12 15" id="KW-0456">Lyase</keyword>
<gene>
    <name evidence="16" type="ORF">ISU10_01495</name>
</gene>
<comment type="similarity">
    <text evidence="13">Belongs to the group II decarboxylase family. Sphingosine-1-phosphate lyase subfamily.</text>
</comment>
<keyword evidence="10" id="KW-0443">Lipid metabolism</keyword>
<evidence type="ECO:0000256" key="2">
    <source>
        <dbReference type="ARBA" id="ARBA00004389"/>
    </source>
</evidence>
<dbReference type="GO" id="GO:0019752">
    <property type="term" value="P:carboxylic acid metabolic process"/>
    <property type="evidence" value="ECO:0007669"/>
    <property type="project" value="InterPro"/>
</dbReference>
<dbReference type="Pfam" id="PF00282">
    <property type="entry name" value="Pyridoxal_deC"/>
    <property type="match status" value="1"/>
</dbReference>
<evidence type="ECO:0000256" key="3">
    <source>
        <dbReference type="ARBA" id="ARBA00004760"/>
    </source>
</evidence>
<evidence type="ECO:0000256" key="4">
    <source>
        <dbReference type="ARBA" id="ARBA00004991"/>
    </source>
</evidence>
<evidence type="ECO:0000256" key="1">
    <source>
        <dbReference type="ARBA" id="ARBA00001933"/>
    </source>
</evidence>
<protein>
    <submittedName>
        <fullName evidence="16">Aspartate aminotransferase family protein</fullName>
    </submittedName>
</protein>
<evidence type="ECO:0000256" key="12">
    <source>
        <dbReference type="ARBA" id="ARBA00023239"/>
    </source>
</evidence>
<dbReference type="GO" id="GO:0004058">
    <property type="term" value="F:aromatic-L-amino-acid decarboxylase activity"/>
    <property type="evidence" value="ECO:0007669"/>
    <property type="project" value="UniProtKB-ARBA"/>
</dbReference>
<dbReference type="GO" id="GO:0016020">
    <property type="term" value="C:membrane"/>
    <property type="evidence" value="ECO:0007669"/>
    <property type="project" value="GOC"/>
</dbReference>
<dbReference type="GO" id="GO:0008483">
    <property type="term" value="F:transaminase activity"/>
    <property type="evidence" value="ECO:0007669"/>
    <property type="project" value="UniProtKB-KW"/>
</dbReference>
<dbReference type="PANTHER" id="PTHR42735:SF6">
    <property type="entry name" value="SPHINGOSINE-1-PHOSPHATE LYASE 1"/>
    <property type="match status" value="1"/>
</dbReference>
<keyword evidence="7 14" id="KW-0663">Pyridoxal phosphate</keyword>
<dbReference type="Gene3D" id="6.10.140.2150">
    <property type="match status" value="1"/>
</dbReference>
<dbReference type="InterPro" id="IPR050477">
    <property type="entry name" value="GrpII_AminoAcid_Decarb"/>
</dbReference>
<dbReference type="RefSeq" id="WP_194694562.1">
    <property type="nucleotide sequence ID" value="NZ_JADKPO010000001.1"/>
</dbReference>
<keyword evidence="8" id="KW-0746">Sphingolipid metabolism</keyword>
<dbReference type="Gene3D" id="3.90.1150.10">
    <property type="entry name" value="Aspartate Aminotransferase, domain 1"/>
    <property type="match status" value="1"/>
</dbReference>
<evidence type="ECO:0000256" key="9">
    <source>
        <dbReference type="ARBA" id="ARBA00022989"/>
    </source>
</evidence>
<dbReference type="GO" id="GO:0030149">
    <property type="term" value="P:sphingolipid catabolic process"/>
    <property type="evidence" value="ECO:0007669"/>
    <property type="project" value="TreeGrafter"/>
</dbReference>
<feature type="modified residue" description="N6-(pyridoxal phosphate)lysine" evidence="14">
    <location>
        <position position="259"/>
    </location>
</feature>
<dbReference type="GO" id="GO:0030170">
    <property type="term" value="F:pyridoxal phosphate binding"/>
    <property type="evidence" value="ECO:0007669"/>
    <property type="project" value="InterPro"/>
</dbReference>
<keyword evidence="5" id="KW-0812">Transmembrane</keyword>
<evidence type="ECO:0000256" key="11">
    <source>
        <dbReference type="ARBA" id="ARBA00023136"/>
    </source>
</evidence>
<comment type="pathway">
    <text evidence="3">Lipid metabolism; sphingolipid metabolism.</text>
</comment>
<dbReference type="InterPro" id="IPR015421">
    <property type="entry name" value="PyrdxlP-dep_Trfase_major"/>
</dbReference>
<dbReference type="EMBL" id="JADKPO010000001">
    <property type="protein sequence ID" value="MBF4766437.1"/>
    <property type="molecule type" value="Genomic_DNA"/>
</dbReference>
<dbReference type="InterPro" id="IPR002129">
    <property type="entry name" value="PyrdxlP-dep_de-COase"/>
</dbReference>
<evidence type="ECO:0000313" key="17">
    <source>
        <dbReference type="Proteomes" id="UP000660668"/>
    </source>
</evidence>
<dbReference type="SUPFAM" id="SSF53383">
    <property type="entry name" value="PLP-dependent transferases"/>
    <property type="match status" value="1"/>
</dbReference>
<evidence type="ECO:0000256" key="15">
    <source>
        <dbReference type="RuleBase" id="RU000382"/>
    </source>
</evidence>
<organism evidence="16 17">
    <name type="scientific">Nocardioides agariphilus</name>
    <dbReference type="NCBI Taxonomy" id="433664"/>
    <lineage>
        <taxon>Bacteria</taxon>
        <taxon>Bacillati</taxon>
        <taxon>Actinomycetota</taxon>
        <taxon>Actinomycetes</taxon>
        <taxon>Propionibacteriales</taxon>
        <taxon>Nocardioidaceae</taxon>
        <taxon>Nocardioides</taxon>
    </lineage>
</organism>
<comment type="pathway">
    <text evidence="4">Sphingolipid metabolism.</text>
</comment>
<name>A0A930YGV6_9ACTN</name>
<dbReference type="FunFam" id="3.40.640.10:FF:000020">
    <property type="entry name" value="sphingosine-1-phosphate lyase 1"/>
    <property type="match status" value="1"/>
</dbReference>
<keyword evidence="6" id="KW-0256">Endoplasmic reticulum</keyword>